<keyword evidence="3" id="KW-1185">Reference proteome</keyword>
<gene>
    <name evidence="2" type="ORF">KIPB_013036</name>
</gene>
<feature type="non-terminal residue" evidence="2">
    <location>
        <position position="67"/>
    </location>
</feature>
<sequence>MDGRGLEGGAAESSGTAPAPIVSASGDTGTASQGAVLPTVDTASAPVLAVDTGTIGDPAPVASQGQS</sequence>
<comment type="caution">
    <text evidence="2">The sequence shown here is derived from an EMBL/GenBank/DDBJ whole genome shotgun (WGS) entry which is preliminary data.</text>
</comment>
<reference evidence="2 3" key="1">
    <citation type="journal article" date="2018" name="PLoS ONE">
        <title>The draft genome of Kipferlia bialata reveals reductive genome evolution in fornicate parasites.</title>
        <authorList>
            <person name="Tanifuji G."/>
            <person name="Takabayashi S."/>
            <person name="Kume K."/>
            <person name="Takagi M."/>
            <person name="Nakayama T."/>
            <person name="Kamikawa R."/>
            <person name="Inagaki Y."/>
            <person name="Hashimoto T."/>
        </authorList>
    </citation>
    <scope>NUCLEOTIDE SEQUENCE [LARGE SCALE GENOMIC DNA]</scope>
    <source>
        <strain evidence="2">NY0173</strain>
    </source>
</reference>
<evidence type="ECO:0000256" key="1">
    <source>
        <dbReference type="SAM" id="MobiDB-lite"/>
    </source>
</evidence>
<evidence type="ECO:0000313" key="2">
    <source>
        <dbReference type="EMBL" id="GIQ90297.1"/>
    </source>
</evidence>
<dbReference type="AlphaFoldDB" id="A0A9K3GP79"/>
<feature type="region of interest" description="Disordered" evidence="1">
    <location>
        <begin position="1"/>
        <end position="37"/>
    </location>
</feature>
<evidence type="ECO:0000313" key="3">
    <source>
        <dbReference type="Proteomes" id="UP000265618"/>
    </source>
</evidence>
<organism evidence="2 3">
    <name type="scientific">Kipferlia bialata</name>
    <dbReference type="NCBI Taxonomy" id="797122"/>
    <lineage>
        <taxon>Eukaryota</taxon>
        <taxon>Metamonada</taxon>
        <taxon>Carpediemonas-like organisms</taxon>
        <taxon>Kipferlia</taxon>
    </lineage>
</organism>
<dbReference type="Proteomes" id="UP000265618">
    <property type="component" value="Unassembled WGS sequence"/>
</dbReference>
<name>A0A9K3GP79_9EUKA</name>
<dbReference type="EMBL" id="BDIP01006008">
    <property type="protein sequence ID" value="GIQ90297.1"/>
    <property type="molecule type" value="Genomic_DNA"/>
</dbReference>
<proteinExistence type="predicted"/>
<accession>A0A9K3GP79</accession>
<protein>
    <submittedName>
        <fullName evidence="2">Uncharacterized protein</fullName>
    </submittedName>
</protein>